<keyword evidence="1" id="KW-0472">Membrane</keyword>
<reference evidence="2" key="1">
    <citation type="submission" date="2020-05" db="EMBL/GenBank/DDBJ databases">
        <title>Phylogenomic resolution of chytrid fungi.</title>
        <authorList>
            <person name="Stajich J.E."/>
            <person name="Amses K."/>
            <person name="Simmons R."/>
            <person name="Seto K."/>
            <person name="Myers J."/>
            <person name="Bonds A."/>
            <person name="Quandt C.A."/>
            <person name="Barry K."/>
            <person name="Liu P."/>
            <person name="Grigoriev I."/>
            <person name="Longcore J.E."/>
            <person name="James T.Y."/>
        </authorList>
    </citation>
    <scope>NUCLEOTIDE SEQUENCE</scope>
    <source>
        <strain evidence="2">JEL0513</strain>
    </source>
</reference>
<accession>A0AAD5X9D5</accession>
<sequence length="88" mass="10001">MLGLRFVANRLKAQAPCRFASSSPTPAPRTIHAFSYESIAPLFPTTRHLSSSSTLGEVWDAVYTTYPYRLVYPVLLWAGFLYYNLWVP</sequence>
<gene>
    <name evidence="2" type="ORF">HK100_005394</name>
</gene>
<evidence type="ECO:0000313" key="2">
    <source>
        <dbReference type="EMBL" id="KAJ3097290.1"/>
    </source>
</evidence>
<keyword evidence="3" id="KW-1185">Reference proteome</keyword>
<organism evidence="2 3">
    <name type="scientific">Physocladia obscura</name>
    <dbReference type="NCBI Taxonomy" id="109957"/>
    <lineage>
        <taxon>Eukaryota</taxon>
        <taxon>Fungi</taxon>
        <taxon>Fungi incertae sedis</taxon>
        <taxon>Chytridiomycota</taxon>
        <taxon>Chytridiomycota incertae sedis</taxon>
        <taxon>Chytridiomycetes</taxon>
        <taxon>Chytridiales</taxon>
        <taxon>Chytriomycetaceae</taxon>
        <taxon>Physocladia</taxon>
    </lineage>
</organism>
<proteinExistence type="predicted"/>
<name>A0AAD5X9D5_9FUNG</name>
<keyword evidence="1" id="KW-0812">Transmembrane</keyword>
<evidence type="ECO:0000256" key="1">
    <source>
        <dbReference type="SAM" id="Phobius"/>
    </source>
</evidence>
<dbReference type="AlphaFoldDB" id="A0AAD5X9D5"/>
<feature type="non-terminal residue" evidence="2">
    <location>
        <position position="88"/>
    </location>
</feature>
<comment type="caution">
    <text evidence="2">The sequence shown here is derived from an EMBL/GenBank/DDBJ whole genome shotgun (WGS) entry which is preliminary data.</text>
</comment>
<dbReference type="Proteomes" id="UP001211907">
    <property type="component" value="Unassembled WGS sequence"/>
</dbReference>
<evidence type="ECO:0000313" key="3">
    <source>
        <dbReference type="Proteomes" id="UP001211907"/>
    </source>
</evidence>
<dbReference type="EMBL" id="JADGJH010002521">
    <property type="protein sequence ID" value="KAJ3097290.1"/>
    <property type="molecule type" value="Genomic_DNA"/>
</dbReference>
<feature type="transmembrane region" description="Helical" evidence="1">
    <location>
        <begin position="70"/>
        <end position="87"/>
    </location>
</feature>
<keyword evidence="1" id="KW-1133">Transmembrane helix</keyword>
<protein>
    <submittedName>
        <fullName evidence="2">Uncharacterized protein</fullName>
    </submittedName>
</protein>